<protein>
    <submittedName>
        <fullName evidence="2">Uncharacterized protein</fullName>
    </submittedName>
</protein>
<reference evidence="2 3" key="2">
    <citation type="journal article" date="2023" name="Mol. Biol. Evol.">
        <title>Genomics of Secondarily Temperate Adaptation in the Only Non-Antarctic Icefish.</title>
        <authorList>
            <person name="Rivera-Colon A.G."/>
            <person name="Rayamajhi N."/>
            <person name="Minhas B.F."/>
            <person name="Madrigal G."/>
            <person name="Bilyk K.T."/>
            <person name="Yoon V."/>
            <person name="Hune M."/>
            <person name="Gregory S."/>
            <person name="Cheng C.H.C."/>
            <person name="Catchen J.M."/>
        </authorList>
    </citation>
    <scope>NUCLEOTIDE SEQUENCE [LARGE SCALE GENOMIC DNA]</scope>
    <source>
        <strain evidence="2">JMC-PN-2008</strain>
    </source>
</reference>
<evidence type="ECO:0000313" key="3">
    <source>
        <dbReference type="Proteomes" id="UP001346869"/>
    </source>
</evidence>
<feature type="region of interest" description="Disordered" evidence="1">
    <location>
        <begin position="86"/>
        <end position="125"/>
    </location>
</feature>
<keyword evidence="3" id="KW-1185">Reference proteome</keyword>
<comment type="caution">
    <text evidence="2">The sequence shown here is derived from an EMBL/GenBank/DDBJ whole genome shotgun (WGS) entry which is preliminary data.</text>
</comment>
<evidence type="ECO:0000256" key="1">
    <source>
        <dbReference type="SAM" id="MobiDB-lite"/>
    </source>
</evidence>
<gene>
    <name evidence="2" type="ORF">PBY51_023492</name>
</gene>
<accession>A0AAN8ADM6</accession>
<organism evidence="2 3">
    <name type="scientific">Eleginops maclovinus</name>
    <name type="common">Patagonian blennie</name>
    <name type="synonym">Eleginus maclovinus</name>
    <dbReference type="NCBI Taxonomy" id="56733"/>
    <lineage>
        <taxon>Eukaryota</taxon>
        <taxon>Metazoa</taxon>
        <taxon>Chordata</taxon>
        <taxon>Craniata</taxon>
        <taxon>Vertebrata</taxon>
        <taxon>Euteleostomi</taxon>
        <taxon>Actinopterygii</taxon>
        <taxon>Neopterygii</taxon>
        <taxon>Teleostei</taxon>
        <taxon>Neoteleostei</taxon>
        <taxon>Acanthomorphata</taxon>
        <taxon>Eupercaria</taxon>
        <taxon>Perciformes</taxon>
        <taxon>Notothenioidei</taxon>
        <taxon>Eleginopidae</taxon>
        <taxon>Eleginops</taxon>
    </lineage>
</organism>
<feature type="region of interest" description="Disordered" evidence="1">
    <location>
        <begin position="1"/>
        <end position="26"/>
    </location>
</feature>
<dbReference type="EMBL" id="JAUZQC010000021">
    <property type="protein sequence ID" value="KAK5851984.1"/>
    <property type="molecule type" value="Genomic_DNA"/>
</dbReference>
<proteinExistence type="predicted"/>
<dbReference type="AlphaFoldDB" id="A0AAN8ADM6"/>
<name>A0AAN8ADM6_ELEMC</name>
<sequence length="171" mass="18559">MEGSHTSWSHDLARGEIQQGKWGRANEGSRGSLVGCLIPIPAHTFTQHLLSPKLHPLSWPEEAVSFNQMLRRQKPKGPGQRLVFVSCGGNESVGTTDRGVGGRPSDVKTRDPPGLEASKKKRPGTGLPELEKKCFCLSDMGESGTSHELTLLTYRELGLVRVSISTNLTTS</sequence>
<dbReference type="Proteomes" id="UP001346869">
    <property type="component" value="Unassembled WGS sequence"/>
</dbReference>
<evidence type="ECO:0000313" key="2">
    <source>
        <dbReference type="EMBL" id="KAK5851984.1"/>
    </source>
</evidence>
<reference evidence="2 3" key="1">
    <citation type="journal article" date="2023" name="Genes (Basel)">
        <title>Chromosome-Level Genome Assembly and Circadian Gene Repertoire of the Patagonia Blennie Eleginops maclovinus-The Closest Ancestral Proxy of Antarctic Cryonotothenioids.</title>
        <authorList>
            <person name="Cheng C.C."/>
            <person name="Rivera-Colon A.G."/>
            <person name="Minhas B.F."/>
            <person name="Wilson L."/>
            <person name="Rayamajhi N."/>
            <person name="Vargas-Chacoff L."/>
            <person name="Catchen J.M."/>
        </authorList>
    </citation>
    <scope>NUCLEOTIDE SEQUENCE [LARGE SCALE GENOMIC DNA]</scope>
    <source>
        <strain evidence="2">JMC-PN-2008</strain>
    </source>
</reference>